<evidence type="ECO:0000256" key="8">
    <source>
        <dbReference type="SAM" id="MobiDB-lite"/>
    </source>
</evidence>
<evidence type="ECO:0000313" key="9">
    <source>
        <dbReference type="EMBL" id="KAH8027087.1"/>
    </source>
</evidence>
<sequence>MAEDQSNAAKTEVTDEVRAATDTVTTGATENNQASADKENIGASLPKKSKMDTDFHSLPTRQYLDQTVVPILLQALSTLAKERPPNPIEYLANYLMKNKSQFEHGSNSVNVQN</sequence>
<accession>A0A6G4ZX84</accession>
<evidence type="ECO:0000313" key="10">
    <source>
        <dbReference type="EMBL" id="NIE43365.1"/>
    </source>
</evidence>
<reference evidence="9" key="1">
    <citation type="journal article" date="2020" name="Cell">
        <title>Large-Scale Comparative Analyses of Tick Genomes Elucidate Their Genetic Diversity and Vector Capacities.</title>
        <authorList>
            <consortium name="Tick Genome and Microbiome Consortium (TIGMIC)"/>
            <person name="Jia N."/>
            <person name="Wang J."/>
            <person name="Shi W."/>
            <person name="Du L."/>
            <person name="Sun Y."/>
            <person name="Zhan W."/>
            <person name="Jiang J.F."/>
            <person name="Wang Q."/>
            <person name="Zhang B."/>
            <person name="Ji P."/>
            <person name="Bell-Sakyi L."/>
            <person name="Cui X.M."/>
            <person name="Yuan T.T."/>
            <person name="Jiang B.G."/>
            <person name="Yang W.F."/>
            <person name="Lam T.T."/>
            <person name="Chang Q.C."/>
            <person name="Ding S.J."/>
            <person name="Wang X.J."/>
            <person name="Zhu J.G."/>
            <person name="Ruan X.D."/>
            <person name="Zhao L."/>
            <person name="Wei J.T."/>
            <person name="Ye R.Z."/>
            <person name="Que T.C."/>
            <person name="Du C.H."/>
            <person name="Zhou Y.H."/>
            <person name="Cheng J.X."/>
            <person name="Dai P.F."/>
            <person name="Guo W.B."/>
            <person name="Han X.H."/>
            <person name="Huang E.J."/>
            <person name="Li L.F."/>
            <person name="Wei W."/>
            <person name="Gao Y.C."/>
            <person name="Liu J.Z."/>
            <person name="Shao H.Z."/>
            <person name="Wang X."/>
            <person name="Wang C.C."/>
            <person name="Yang T.C."/>
            <person name="Huo Q.B."/>
            <person name="Li W."/>
            <person name="Chen H.Y."/>
            <person name="Chen S.E."/>
            <person name="Zhou L.G."/>
            <person name="Ni X.B."/>
            <person name="Tian J.H."/>
            <person name="Sheng Y."/>
            <person name="Liu T."/>
            <person name="Pan Y.S."/>
            <person name="Xia L.Y."/>
            <person name="Li J."/>
            <person name="Zhao F."/>
            <person name="Cao W.C."/>
        </authorList>
    </citation>
    <scope>NUCLEOTIDE SEQUENCE</scope>
    <source>
        <strain evidence="9">Rmic-2018</strain>
    </source>
</reference>
<dbReference type="InterPro" id="IPR007858">
    <property type="entry name" value="Dpy-30_motif"/>
</dbReference>
<dbReference type="EMBL" id="JABSTU010000006">
    <property type="protein sequence ID" value="KAH8027087.1"/>
    <property type="molecule type" value="Genomic_DNA"/>
</dbReference>
<evidence type="ECO:0000256" key="7">
    <source>
        <dbReference type="ARBA" id="ARBA00044172"/>
    </source>
</evidence>
<gene>
    <name evidence="9" type="ORF">HPB51_002032</name>
</gene>
<keyword evidence="11" id="KW-1185">Reference proteome</keyword>
<reference evidence="9" key="3">
    <citation type="submission" date="2021-09" db="EMBL/GenBank/DDBJ databases">
        <authorList>
            <person name="Jia N."/>
            <person name="Wang J."/>
            <person name="Shi W."/>
            <person name="Du L."/>
            <person name="Sun Y."/>
            <person name="Zhan W."/>
            <person name="Jiang J."/>
            <person name="Wang Q."/>
            <person name="Zhang B."/>
            <person name="Ji P."/>
            <person name="Sakyi L.B."/>
            <person name="Cui X."/>
            <person name="Yuan T."/>
            <person name="Jiang B."/>
            <person name="Yang W."/>
            <person name="Lam T.T.-Y."/>
            <person name="Chang Q."/>
            <person name="Ding S."/>
            <person name="Wang X."/>
            <person name="Zhu J."/>
            <person name="Ruan X."/>
            <person name="Zhao L."/>
            <person name="Wei J."/>
            <person name="Que T."/>
            <person name="Du C."/>
            <person name="Cheng J."/>
            <person name="Dai P."/>
            <person name="Han X."/>
            <person name="Huang E."/>
            <person name="Gao Y."/>
            <person name="Liu J."/>
            <person name="Shao H."/>
            <person name="Ye R."/>
            <person name="Li L."/>
            <person name="Wei W."/>
            <person name="Wang X."/>
            <person name="Wang C."/>
            <person name="Huo Q."/>
            <person name="Li W."/>
            <person name="Guo W."/>
            <person name="Chen H."/>
            <person name="Chen S."/>
            <person name="Zhou L."/>
            <person name="Zhou L."/>
            <person name="Ni X."/>
            <person name="Tian J."/>
            <person name="Zhou Y."/>
            <person name="Sheng Y."/>
            <person name="Liu T."/>
            <person name="Pan Y."/>
            <person name="Xia L."/>
            <person name="Li J."/>
            <person name="Zhao F."/>
            <person name="Cao W."/>
        </authorList>
    </citation>
    <scope>NUCLEOTIDE SEQUENCE</scope>
    <source>
        <strain evidence="9">Rmic-2018</strain>
        <tissue evidence="9">Larvae</tissue>
    </source>
</reference>
<evidence type="ECO:0000313" key="11">
    <source>
        <dbReference type="Proteomes" id="UP000821866"/>
    </source>
</evidence>
<dbReference type="GO" id="GO:0006325">
    <property type="term" value="P:chromatin organization"/>
    <property type="evidence" value="ECO:0007669"/>
    <property type="project" value="UniProtKB-KW"/>
</dbReference>
<feature type="region of interest" description="Disordered" evidence="8">
    <location>
        <begin position="1"/>
        <end position="54"/>
    </location>
</feature>
<comment type="subcellular location">
    <subcellularLocation>
        <location evidence="1">Nucleus</location>
    </subcellularLocation>
</comment>
<dbReference type="InterPro" id="IPR049629">
    <property type="entry name" value="DPY30_SDC1_DD"/>
</dbReference>
<dbReference type="AlphaFoldDB" id="A0A6G4ZX84"/>
<dbReference type="FunFam" id="1.20.890.10:FF:000003">
    <property type="entry name" value="protein dpy-30 homolog"/>
    <property type="match status" value="1"/>
</dbReference>
<keyword evidence="4" id="KW-0805">Transcription regulation</keyword>
<dbReference type="EMBL" id="GIKN01001092">
    <property type="protein sequence ID" value="NIE43365.1"/>
    <property type="molecule type" value="Transcribed_RNA"/>
</dbReference>
<dbReference type="Proteomes" id="UP000821866">
    <property type="component" value="Chromosome 4"/>
</dbReference>
<name>A0A6G4ZX84_RHIMP</name>
<reference evidence="10" key="2">
    <citation type="submission" date="2020-03" db="EMBL/GenBank/DDBJ databases">
        <title>A transcriptome and proteome of the tick Rhipicephalus microplus shaped by the genetic composition of its hosts and developmental stage.</title>
        <authorList>
            <person name="Garcia G.R."/>
            <person name="Ribeiro J.M.C."/>
            <person name="Maruyama S.R."/>
            <person name="Gardinasse L.G."/>
            <person name="Nelson K."/>
            <person name="Ferreira B.R."/>
            <person name="Andrade T.G."/>
            <person name="Santos I.K.F.M."/>
        </authorList>
    </citation>
    <scope>NUCLEOTIDE SEQUENCE</scope>
    <source>
        <strain evidence="10">NSGR</strain>
        <tissue evidence="10">Salivary glands</tissue>
    </source>
</reference>
<comment type="similarity">
    <text evidence="2">Belongs to the dpy-30 family.</text>
</comment>
<evidence type="ECO:0000256" key="5">
    <source>
        <dbReference type="ARBA" id="ARBA00023163"/>
    </source>
</evidence>
<keyword evidence="5" id="KW-0804">Transcription</keyword>
<dbReference type="CDD" id="cd22965">
    <property type="entry name" value="DD_DPY30_SDC1"/>
    <property type="match status" value="1"/>
</dbReference>
<proteinExistence type="inferred from homology"/>
<dbReference type="OMA" id="NKSQFEH"/>
<evidence type="ECO:0000256" key="1">
    <source>
        <dbReference type="ARBA" id="ARBA00004123"/>
    </source>
</evidence>
<evidence type="ECO:0000256" key="2">
    <source>
        <dbReference type="ARBA" id="ARBA00010849"/>
    </source>
</evidence>
<evidence type="ECO:0000256" key="4">
    <source>
        <dbReference type="ARBA" id="ARBA00023015"/>
    </source>
</evidence>
<evidence type="ECO:0000256" key="6">
    <source>
        <dbReference type="ARBA" id="ARBA00023242"/>
    </source>
</evidence>
<dbReference type="OrthoDB" id="417678at2759"/>
<organism evidence="10">
    <name type="scientific">Rhipicephalus microplus</name>
    <name type="common">Cattle tick</name>
    <name type="synonym">Boophilus microplus</name>
    <dbReference type="NCBI Taxonomy" id="6941"/>
    <lineage>
        <taxon>Eukaryota</taxon>
        <taxon>Metazoa</taxon>
        <taxon>Ecdysozoa</taxon>
        <taxon>Arthropoda</taxon>
        <taxon>Chelicerata</taxon>
        <taxon>Arachnida</taxon>
        <taxon>Acari</taxon>
        <taxon>Parasitiformes</taxon>
        <taxon>Ixodida</taxon>
        <taxon>Ixodoidea</taxon>
        <taxon>Ixodidae</taxon>
        <taxon>Rhipicephalinae</taxon>
        <taxon>Rhipicephalus</taxon>
        <taxon>Boophilus</taxon>
    </lineage>
</organism>
<dbReference type="VEuPathDB" id="VectorBase:LOC119167024"/>
<keyword evidence="6" id="KW-0539">Nucleus</keyword>
<dbReference type="InterPro" id="IPR037856">
    <property type="entry name" value="Sdc1/DPY30"/>
</dbReference>
<feature type="compositionally biased region" description="Polar residues" evidence="8">
    <location>
        <begin position="22"/>
        <end position="35"/>
    </location>
</feature>
<dbReference type="PANTHER" id="PTHR23356">
    <property type="entry name" value="DPY30-RELATED"/>
    <property type="match status" value="1"/>
</dbReference>
<evidence type="ECO:0000256" key="3">
    <source>
        <dbReference type="ARBA" id="ARBA00022853"/>
    </source>
</evidence>
<dbReference type="PANTHER" id="PTHR23356:SF16">
    <property type="entry name" value="DPY30 DOMAIN CONTAINING 2"/>
    <property type="match status" value="1"/>
</dbReference>
<keyword evidence="3" id="KW-0156">Chromatin regulator</keyword>
<dbReference type="Gene3D" id="1.20.890.10">
    <property type="entry name" value="cAMP-dependent protein kinase regulatory subunit, dimerization-anchoring domain"/>
    <property type="match status" value="1"/>
</dbReference>
<protein>
    <recommendedName>
        <fullName evidence="7">Protein dpy-30 homolog</fullName>
    </recommendedName>
</protein>
<dbReference type="Pfam" id="PF05186">
    <property type="entry name" value="Dpy-30"/>
    <property type="match status" value="1"/>
</dbReference>
<dbReference type="GO" id="GO:0048188">
    <property type="term" value="C:Set1C/COMPASS complex"/>
    <property type="evidence" value="ECO:0007669"/>
    <property type="project" value="InterPro"/>
</dbReference>